<evidence type="ECO:0000259" key="1">
    <source>
        <dbReference type="Pfam" id="PF01755"/>
    </source>
</evidence>
<proteinExistence type="predicted"/>
<organism evidence="2 3">
    <name type="scientific">Rhizobium metallidurans</name>
    <dbReference type="NCBI Taxonomy" id="1265931"/>
    <lineage>
        <taxon>Bacteria</taxon>
        <taxon>Pseudomonadati</taxon>
        <taxon>Pseudomonadota</taxon>
        <taxon>Alphaproteobacteria</taxon>
        <taxon>Hyphomicrobiales</taxon>
        <taxon>Rhizobiaceae</taxon>
        <taxon>Rhizobium/Agrobacterium group</taxon>
        <taxon>Rhizobium</taxon>
    </lineage>
</organism>
<evidence type="ECO:0000313" key="3">
    <source>
        <dbReference type="Proteomes" id="UP000582090"/>
    </source>
</evidence>
<dbReference type="InterPro" id="IPR002654">
    <property type="entry name" value="Glyco_trans_25"/>
</dbReference>
<dbReference type="Proteomes" id="UP000582090">
    <property type="component" value="Unassembled WGS sequence"/>
</dbReference>
<protein>
    <submittedName>
        <fullName evidence="2">Glycosyl transferase family 25</fullName>
    </submittedName>
</protein>
<evidence type="ECO:0000313" key="2">
    <source>
        <dbReference type="EMBL" id="MBB3962453.1"/>
    </source>
</evidence>
<dbReference type="RefSeq" id="WP_183898201.1">
    <property type="nucleotide sequence ID" value="NZ_JACIDW010000001.1"/>
</dbReference>
<dbReference type="GO" id="GO:0016740">
    <property type="term" value="F:transferase activity"/>
    <property type="evidence" value="ECO:0007669"/>
    <property type="project" value="UniProtKB-KW"/>
</dbReference>
<sequence>MREPQQAGSGADAFAAQRLTAEKIVSYVINLDRSIERWQHIQSQAEGFGLDVRRISGVEIDPASREPWPHYDHAAFVRGSSRPMLPQEYGCYLAHVKALNAFLASEAECAVIMEDDVSLSADLVSRAYSAHEAAPFAEVIKLLNHRTVLFRAAATSADGDEIGKCLFGPQGSAACYLVTRDGARKLVDALKIITCPFDVALERGWATGVRVYTVKDNLIALSVRSKESQIADRARYRSIKLRGLRKIPTHVWRTVELFRRVRYAVS</sequence>
<dbReference type="AlphaFoldDB" id="A0A7W6G8G0"/>
<dbReference type="Pfam" id="PF01755">
    <property type="entry name" value="Glyco_transf_25"/>
    <property type="match status" value="1"/>
</dbReference>
<accession>A0A7W6G8G0</accession>
<feature type="domain" description="Glycosyl transferase family 25" evidence="1">
    <location>
        <begin position="26"/>
        <end position="199"/>
    </location>
</feature>
<dbReference type="CDD" id="cd06532">
    <property type="entry name" value="Glyco_transf_25"/>
    <property type="match status" value="1"/>
</dbReference>
<gene>
    <name evidence="2" type="ORF">GGQ67_000071</name>
</gene>
<dbReference type="EMBL" id="JACIDW010000001">
    <property type="protein sequence ID" value="MBB3962453.1"/>
    <property type="molecule type" value="Genomic_DNA"/>
</dbReference>
<name>A0A7W6G8G0_9HYPH</name>
<keyword evidence="3" id="KW-1185">Reference proteome</keyword>
<reference evidence="2 3" key="1">
    <citation type="submission" date="2020-08" db="EMBL/GenBank/DDBJ databases">
        <title>Genomic Encyclopedia of Type Strains, Phase IV (KMG-IV): sequencing the most valuable type-strain genomes for metagenomic binning, comparative biology and taxonomic classification.</title>
        <authorList>
            <person name="Goeker M."/>
        </authorList>
    </citation>
    <scope>NUCLEOTIDE SEQUENCE [LARGE SCALE GENOMIC DNA]</scope>
    <source>
        <strain evidence="2 3">DSM 26575</strain>
    </source>
</reference>
<comment type="caution">
    <text evidence="2">The sequence shown here is derived from an EMBL/GenBank/DDBJ whole genome shotgun (WGS) entry which is preliminary data.</text>
</comment>
<keyword evidence="2" id="KW-0808">Transferase</keyword>